<organism evidence="1 2">
    <name type="scientific">Dentiscutata heterogama</name>
    <dbReference type="NCBI Taxonomy" id="1316150"/>
    <lineage>
        <taxon>Eukaryota</taxon>
        <taxon>Fungi</taxon>
        <taxon>Fungi incertae sedis</taxon>
        <taxon>Mucoromycota</taxon>
        <taxon>Glomeromycotina</taxon>
        <taxon>Glomeromycetes</taxon>
        <taxon>Diversisporales</taxon>
        <taxon>Gigasporaceae</taxon>
        <taxon>Dentiscutata</taxon>
    </lineage>
</organism>
<name>A0ACA9KC54_9GLOM</name>
<keyword evidence="2" id="KW-1185">Reference proteome</keyword>
<protein>
    <submittedName>
        <fullName evidence="1">10478_t:CDS:1</fullName>
    </submittedName>
</protein>
<comment type="caution">
    <text evidence="1">The sequence shown here is derived from an EMBL/GenBank/DDBJ whole genome shotgun (WGS) entry which is preliminary data.</text>
</comment>
<sequence length="80" mass="8916">MSLDKQLRLCLPNKTNDPFKELLSDKSIEYNAFKNILLIGSGTFGSTYHAVVETVNISVALKSFENIDAITVKEILNEVL</sequence>
<gene>
    <name evidence="1" type="ORF">DHETER_LOCUS1449</name>
</gene>
<reference evidence="1" key="1">
    <citation type="submission" date="2021-06" db="EMBL/GenBank/DDBJ databases">
        <authorList>
            <person name="Kallberg Y."/>
            <person name="Tangrot J."/>
            <person name="Rosling A."/>
        </authorList>
    </citation>
    <scope>NUCLEOTIDE SEQUENCE</scope>
    <source>
        <strain evidence="1">IL203A</strain>
    </source>
</reference>
<dbReference type="EMBL" id="CAJVPU010000868">
    <property type="protein sequence ID" value="CAG8464878.1"/>
    <property type="molecule type" value="Genomic_DNA"/>
</dbReference>
<proteinExistence type="predicted"/>
<accession>A0ACA9KC54</accession>
<evidence type="ECO:0000313" key="2">
    <source>
        <dbReference type="Proteomes" id="UP000789702"/>
    </source>
</evidence>
<evidence type="ECO:0000313" key="1">
    <source>
        <dbReference type="EMBL" id="CAG8464878.1"/>
    </source>
</evidence>
<dbReference type="Proteomes" id="UP000789702">
    <property type="component" value="Unassembled WGS sequence"/>
</dbReference>